<reference evidence="1" key="1">
    <citation type="submission" date="2024-09" db="EMBL/GenBank/DDBJ databases">
        <title>Black Yeasts Isolated from many extreme environments.</title>
        <authorList>
            <person name="Coleine C."/>
            <person name="Stajich J.E."/>
            <person name="Selbmann L."/>
        </authorList>
    </citation>
    <scope>NUCLEOTIDE SEQUENCE</scope>
    <source>
        <strain evidence="1">CCFEE 5737</strain>
    </source>
</reference>
<dbReference type="Proteomes" id="UP001186974">
    <property type="component" value="Unassembled WGS sequence"/>
</dbReference>
<proteinExistence type="predicted"/>
<comment type="caution">
    <text evidence="1">The sequence shown here is derived from an EMBL/GenBank/DDBJ whole genome shotgun (WGS) entry which is preliminary data.</text>
</comment>
<keyword evidence="2" id="KW-1185">Reference proteome</keyword>
<sequence length="332" mass="36949">MVHTRIVANDLERYCQKPQPVTAVGICVLQTGDIQLGEPGTNGINFLNTIRAHNFRPRETGHQFNDFAYFKDKPEDFQFGLDEWISMKSASRILKSVLEHAGDTILILHGGKNDAKDLKEKLGLRSIGRFQACPSYRYPADGSSVRLSGIHDIVFHNAGNDAMATMIMAILMVIDWSRRHTPPGTDSFETSDGANFTLEHTATSEPAPISNTETGSEAHLVSQSSTASVMDTHPTSVSSNLSINDLVLALMNRPYPENPTFGSFTHCTGCDSHDHLAADCSYFRTTALECKRCHGNEHITKMCMVKEWKLAQKIRFHDRLLGPLGVREYLLR</sequence>
<name>A0ACC3DZ02_9PEZI</name>
<accession>A0ACC3DZ02</accession>
<gene>
    <name evidence="1" type="ORF">LTS18_006232</name>
</gene>
<protein>
    <submittedName>
        <fullName evidence="1">Uncharacterized protein</fullName>
    </submittedName>
</protein>
<evidence type="ECO:0000313" key="1">
    <source>
        <dbReference type="EMBL" id="KAK3082049.1"/>
    </source>
</evidence>
<evidence type="ECO:0000313" key="2">
    <source>
        <dbReference type="Proteomes" id="UP001186974"/>
    </source>
</evidence>
<organism evidence="1 2">
    <name type="scientific">Coniosporium uncinatum</name>
    <dbReference type="NCBI Taxonomy" id="93489"/>
    <lineage>
        <taxon>Eukaryota</taxon>
        <taxon>Fungi</taxon>
        <taxon>Dikarya</taxon>
        <taxon>Ascomycota</taxon>
        <taxon>Pezizomycotina</taxon>
        <taxon>Dothideomycetes</taxon>
        <taxon>Dothideomycetes incertae sedis</taxon>
        <taxon>Coniosporium</taxon>
    </lineage>
</organism>
<dbReference type="EMBL" id="JAWDJW010000015">
    <property type="protein sequence ID" value="KAK3082049.1"/>
    <property type="molecule type" value="Genomic_DNA"/>
</dbReference>